<proteinExistence type="predicted"/>
<dbReference type="EMBL" id="MT144281">
    <property type="protein sequence ID" value="QJA51664.1"/>
    <property type="molecule type" value="Genomic_DNA"/>
</dbReference>
<sequence>MASGTINTENLTIGGAKLYFCSTIADPRCLPLGNASIQTTTYSLGNIVTSEITPEVTYVDHFTSSNGKRVKDKTAAVTSMIRVGFTFDEMNPSNLSKFFMGNLVGSDIQVLQNTLDEGCANLVVKTDIGQDLTYVIPKCAIRPDGALNLADEAWHQAGMVLECLEYQSGNQSNATVNATFLISPFGRISVMDL</sequence>
<gene>
    <name evidence="1" type="ORF">TM448A02241_0007</name>
</gene>
<accession>A0A6H1ZVR5</accession>
<name>A0A6H1ZVR5_9ZZZZ</name>
<reference evidence="1" key="1">
    <citation type="submission" date="2020-03" db="EMBL/GenBank/DDBJ databases">
        <title>The deep terrestrial virosphere.</title>
        <authorList>
            <person name="Holmfeldt K."/>
            <person name="Nilsson E."/>
            <person name="Simone D."/>
            <person name="Lopez-Fernandez M."/>
            <person name="Wu X."/>
            <person name="de Brujin I."/>
            <person name="Lundin D."/>
            <person name="Andersson A."/>
            <person name="Bertilsson S."/>
            <person name="Dopson M."/>
        </authorList>
    </citation>
    <scope>NUCLEOTIDE SEQUENCE</scope>
    <source>
        <strain evidence="1">TM448A02241</strain>
    </source>
</reference>
<dbReference type="AlphaFoldDB" id="A0A6H1ZVR5"/>
<evidence type="ECO:0000313" key="1">
    <source>
        <dbReference type="EMBL" id="QJA51664.1"/>
    </source>
</evidence>
<organism evidence="1">
    <name type="scientific">viral metagenome</name>
    <dbReference type="NCBI Taxonomy" id="1070528"/>
    <lineage>
        <taxon>unclassified sequences</taxon>
        <taxon>metagenomes</taxon>
        <taxon>organismal metagenomes</taxon>
    </lineage>
</organism>
<protein>
    <submittedName>
        <fullName evidence="1">Uncharacterized protein</fullName>
    </submittedName>
</protein>